<dbReference type="Gramene" id="OBART11G16140.1">
    <property type="protein sequence ID" value="OBART11G16140.1"/>
    <property type="gene ID" value="OBART11G16140"/>
</dbReference>
<accession>A0A0D3HMQ9</accession>
<dbReference type="Gene3D" id="1.10.238.10">
    <property type="entry name" value="EF-hand"/>
    <property type="match status" value="1"/>
</dbReference>
<dbReference type="Proteomes" id="UP000026960">
    <property type="component" value="Chromosome 11"/>
</dbReference>
<dbReference type="PaxDb" id="65489-OBART11G16140.1"/>
<organism evidence="2">
    <name type="scientific">Oryza barthii</name>
    <dbReference type="NCBI Taxonomy" id="65489"/>
    <lineage>
        <taxon>Eukaryota</taxon>
        <taxon>Viridiplantae</taxon>
        <taxon>Streptophyta</taxon>
        <taxon>Embryophyta</taxon>
        <taxon>Tracheophyta</taxon>
        <taxon>Spermatophyta</taxon>
        <taxon>Magnoliopsida</taxon>
        <taxon>Liliopsida</taxon>
        <taxon>Poales</taxon>
        <taxon>Poaceae</taxon>
        <taxon>BOP clade</taxon>
        <taxon>Oryzoideae</taxon>
        <taxon>Oryzeae</taxon>
        <taxon>Oryzinae</taxon>
        <taxon>Oryza</taxon>
    </lineage>
</organism>
<feature type="region of interest" description="Disordered" evidence="1">
    <location>
        <begin position="47"/>
        <end position="74"/>
    </location>
</feature>
<evidence type="ECO:0000313" key="2">
    <source>
        <dbReference type="EnsemblPlants" id="OBART11G16140.1"/>
    </source>
</evidence>
<proteinExistence type="predicted"/>
<reference evidence="2" key="1">
    <citation type="journal article" date="2009" name="Rice">
        <title>De Novo Next Generation Sequencing of Plant Genomes.</title>
        <authorList>
            <person name="Rounsley S."/>
            <person name="Marri P.R."/>
            <person name="Yu Y."/>
            <person name="He R."/>
            <person name="Sisneros N."/>
            <person name="Goicoechea J.L."/>
            <person name="Lee S.J."/>
            <person name="Angelova A."/>
            <person name="Kudrna D."/>
            <person name="Luo M."/>
            <person name="Affourtit J."/>
            <person name="Desany B."/>
            <person name="Knight J."/>
            <person name="Niazi F."/>
            <person name="Egholm M."/>
            <person name="Wing R.A."/>
        </authorList>
    </citation>
    <scope>NUCLEOTIDE SEQUENCE [LARGE SCALE GENOMIC DNA]</scope>
    <source>
        <strain evidence="2">cv. IRGC 105608</strain>
    </source>
</reference>
<sequence length="107" mass="11930">MASSLTPSPATLCPMRYERLTNEKVDEMIHETDGGKRINYKEFIKKHRSNRRRRDVDDSVWSPHQAGRSRGGGGITAAVSFDGGVLTVPSILTYDNAECIFDIRSST</sequence>
<reference evidence="2" key="2">
    <citation type="submission" date="2015-03" db="UniProtKB">
        <authorList>
            <consortium name="EnsemblPlants"/>
        </authorList>
    </citation>
    <scope>IDENTIFICATION</scope>
</reference>
<keyword evidence="3" id="KW-1185">Reference proteome</keyword>
<protein>
    <submittedName>
        <fullName evidence="2">Uncharacterized protein</fullName>
    </submittedName>
</protein>
<dbReference type="EnsemblPlants" id="OBART11G16140.1">
    <property type="protein sequence ID" value="OBART11G16140.1"/>
    <property type="gene ID" value="OBART11G16140"/>
</dbReference>
<name>A0A0D3HMQ9_9ORYZ</name>
<evidence type="ECO:0000313" key="3">
    <source>
        <dbReference type="Proteomes" id="UP000026960"/>
    </source>
</evidence>
<dbReference type="AlphaFoldDB" id="A0A0D3HMQ9"/>
<dbReference type="HOGENOM" id="CLU_2214194_0_0_1"/>
<evidence type="ECO:0000256" key="1">
    <source>
        <dbReference type="SAM" id="MobiDB-lite"/>
    </source>
</evidence>